<feature type="transmembrane region" description="Helical" evidence="7">
    <location>
        <begin position="146"/>
        <end position="163"/>
    </location>
</feature>
<evidence type="ECO:0000313" key="8">
    <source>
        <dbReference type="EMBL" id="VFS87656.1"/>
    </source>
</evidence>
<evidence type="ECO:0000313" key="9">
    <source>
        <dbReference type="Proteomes" id="UP000401081"/>
    </source>
</evidence>
<keyword evidence="4" id="KW-0029">Amino-acid transport</keyword>
<name>A0A485CS78_KLUCR</name>
<dbReference type="Pfam" id="PF01810">
    <property type="entry name" value="LysE"/>
    <property type="match status" value="1"/>
</dbReference>
<proteinExistence type="predicted"/>
<keyword evidence="2" id="KW-1003">Cell membrane</keyword>
<comment type="subcellular location">
    <subcellularLocation>
        <location evidence="1">Cell membrane</location>
        <topology evidence="1">Multi-pass membrane protein</topology>
    </subcellularLocation>
</comment>
<reference evidence="8 9" key="1">
    <citation type="submission" date="2019-03" db="EMBL/GenBank/DDBJ databases">
        <authorList>
            <consortium name="Pathogen Informatics"/>
        </authorList>
    </citation>
    <scope>NUCLEOTIDE SEQUENCE [LARGE SCALE GENOMIC DNA]</scope>
    <source>
        <strain evidence="8 9">NCTC12993</strain>
    </source>
</reference>
<protein>
    <submittedName>
        <fullName evidence="8">Leucine export protein LeuE</fullName>
    </submittedName>
</protein>
<dbReference type="PANTHER" id="PTHR30086">
    <property type="entry name" value="ARGININE EXPORTER PROTEIN ARGO"/>
    <property type="match status" value="1"/>
</dbReference>
<feature type="transmembrane region" description="Helical" evidence="7">
    <location>
        <begin position="111"/>
        <end position="134"/>
    </location>
</feature>
<organism evidence="8 9">
    <name type="scientific">Kluyvera cryocrescens</name>
    <name type="common">Kluyvera citrophila</name>
    <dbReference type="NCBI Taxonomy" id="580"/>
    <lineage>
        <taxon>Bacteria</taxon>
        <taxon>Pseudomonadati</taxon>
        <taxon>Pseudomonadota</taxon>
        <taxon>Gammaproteobacteria</taxon>
        <taxon>Enterobacterales</taxon>
        <taxon>Enterobacteriaceae</taxon>
        <taxon>Kluyvera</taxon>
    </lineage>
</organism>
<dbReference type="InterPro" id="IPR001123">
    <property type="entry name" value="LeuE-type"/>
</dbReference>
<keyword evidence="9" id="KW-1185">Reference proteome</keyword>
<evidence type="ECO:0000256" key="3">
    <source>
        <dbReference type="ARBA" id="ARBA00022692"/>
    </source>
</evidence>
<evidence type="ECO:0000256" key="1">
    <source>
        <dbReference type="ARBA" id="ARBA00004651"/>
    </source>
</evidence>
<keyword evidence="4" id="KW-0813">Transport</keyword>
<evidence type="ECO:0000256" key="7">
    <source>
        <dbReference type="SAM" id="Phobius"/>
    </source>
</evidence>
<sequence>MSVADSLFAFSFAALLLTLTPGLDTALILRTATAEGGKRAFQAALASIPAVLSGARWLLLGLAPYWRRPRCLYDLPQMVRGGISFLARDPVTAKTTTSRGRPALRRRTRAIIAFVRGLLSNTLNPKMGVFYVSFLPQFIPSGHSPILWTFILVAIHVALGTHGPSL</sequence>
<dbReference type="AlphaFoldDB" id="A0A485CS78"/>
<feature type="transmembrane region" description="Helical" evidence="7">
    <location>
        <begin position="40"/>
        <end position="60"/>
    </location>
</feature>
<keyword evidence="5 7" id="KW-1133">Transmembrane helix</keyword>
<evidence type="ECO:0000256" key="6">
    <source>
        <dbReference type="ARBA" id="ARBA00023136"/>
    </source>
</evidence>
<dbReference type="GO" id="GO:0005886">
    <property type="term" value="C:plasma membrane"/>
    <property type="evidence" value="ECO:0007669"/>
    <property type="project" value="UniProtKB-SubCell"/>
</dbReference>
<keyword evidence="3 7" id="KW-0812">Transmembrane</keyword>
<accession>A0A485CS78</accession>
<dbReference type="GO" id="GO:0015171">
    <property type="term" value="F:amino acid transmembrane transporter activity"/>
    <property type="evidence" value="ECO:0007669"/>
    <property type="project" value="TreeGrafter"/>
</dbReference>
<keyword evidence="6 7" id="KW-0472">Membrane</keyword>
<evidence type="ECO:0000256" key="4">
    <source>
        <dbReference type="ARBA" id="ARBA00022970"/>
    </source>
</evidence>
<dbReference type="PANTHER" id="PTHR30086:SF20">
    <property type="entry name" value="ARGININE EXPORTER PROTEIN ARGO-RELATED"/>
    <property type="match status" value="1"/>
</dbReference>
<evidence type="ECO:0000256" key="5">
    <source>
        <dbReference type="ARBA" id="ARBA00022989"/>
    </source>
</evidence>
<evidence type="ECO:0000256" key="2">
    <source>
        <dbReference type="ARBA" id="ARBA00022475"/>
    </source>
</evidence>
<gene>
    <name evidence="8" type="ORF">NCTC12993_06971</name>
</gene>
<dbReference type="EMBL" id="CAADJD010000028">
    <property type="protein sequence ID" value="VFS87656.1"/>
    <property type="molecule type" value="Genomic_DNA"/>
</dbReference>
<dbReference type="Proteomes" id="UP000401081">
    <property type="component" value="Unassembled WGS sequence"/>
</dbReference>